<evidence type="ECO:0000256" key="2">
    <source>
        <dbReference type="ARBA" id="ARBA00023125"/>
    </source>
</evidence>
<keyword evidence="1" id="KW-0805">Transcription regulation</keyword>
<evidence type="ECO:0000256" key="3">
    <source>
        <dbReference type="ARBA" id="ARBA00023163"/>
    </source>
</evidence>
<dbReference type="SUPFAM" id="SSF53697">
    <property type="entry name" value="SIS domain"/>
    <property type="match status" value="1"/>
</dbReference>
<reference evidence="6 7" key="1">
    <citation type="submission" date="2017-07" db="EMBL/GenBank/DDBJ databases">
        <title>Elstera cyanobacteriorum sp. nov., a novel bacterium isolated from cyanobacterial aggregates in a eutrophic lake.</title>
        <authorList>
            <person name="Cai H."/>
        </authorList>
    </citation>
    <scope>NUCLEOTIDE SEQUENCE [LARGE SCALE GENOMIC DNA]</scope>
    <source>
        <strain evidence="6 7">TH019</strain>
    </source>
</reference>
<dbReference type="GO" id="GO:0097367">
    <property type="term" value="F:carbohydrate derivative binding"/>
    <property type="evidence" value="ECO:0007669"/>
    <property type="project" value="InterPro"/>
</dbReference>
<dbReference type="EMBL" id="NOXS01000029">
    <property type="protein sequence ID" value="OYQ20115.1"/>
    <property type="molecule type" value="Genomic_DNA"/>
</dbReference>
<protein>
    <submittedName>
        <fullName evidence="6">RpiR family transcriptional regulator</fullName>
    </submittedName>
</protein>
<sequence>MSMENSVETAPPTSFDSLRDAILARRDSFPKRLAQVARFALESPDDIALNTVAEIAAKADVQPSTLIRFAQSLGYSGFSDLQQIFRSRLRDRWPDYAERVQSLRAADAAQGGPLHLLDGFAQTAMDSLLRLRDRADEASLTAAVDLLAGAKTVYILGQRRAFPVASYLAYAFGKLGIRFILLDNLGALLPEQAGFITEDDALIAISFTPYTPSTIETATRIGQRGVPILAITDSAFSPLAPLAKVWLEVAETDFGAFRSLAATLCLAMALAVGTAEKRAEG</sequence>
<dbReference type="GO" id="GO:0003700">
    <property type="term" value="F:DNA-binding transcription factor activity"/>
    <property type="evidence" value="ECO:0007669"/>
    <property type="project" value="InterPro"/>
</dbReference>
<gene>
    <name evidence="6" type="ORF">CHR90_05230</name>
</gene>
<dbReference type="AlphaFoldDB" id="A0A255XUM5"/>
<feature type="domain" description="SIS" evidence="5">
    <location>
        <begin position="143"/>
        <end position="280"/>
    </location>
</feature>
<dbReference type="Gene3D" id="1.10.10.10">
    <property type="entry name" value="Winged helix-like DNA-binding domain superfamily/Winged helix DNA-binding domain"/>
    <property type="match status" value="1"/>
</dbReference>
<evidence type="ECO:0000259" key="4">
    <source>
        <dbReference type="PROSITE" id="PS51071"/>
    </source>
</evidence>
<dbReference type="InterPro" id="IPR009057">
    <property type="entry name" value="Homeodomain-like_sf"/>
</dbReference>
<evidence type="ECO:0000313" key="7">
    <source>
        <dbReference type="Proteomes" id="UP000216361"/>
    </source>
</evidence>
<dbReference type="InterPro" id="IPR046348">
    <property type="entry name" value="SIS_dom_sf"/>
</dbReference>
<dbReference type="GO" id="GO:0003677">
    <property type="term" value="F:DNA binding"/>
    <property type="evidence" value="ECO:0007669"/>
    <property type="project" value="UniProtKB-KW"/>
</dbReference>
<comment type="caution">
    <text evidence="6">The sequence shown here is derived from an EMBL/GenBank/DDBJ whole genome shotgun (WGS) entry which is preliminary data.</text>
</comment>
<dbReference type="PROSITE" id="PS51071">
    <property type="entry name" value="HTH_RPIR"/>
    <property type="match status" value="1"/>
</dbReference>
<organism evidence="6 7">
    <name type="scientific">Elstera cyanobacteriorum</name>
    <dbReference type="NCBI Taxonomy" id="2022747"/>
    <lineage>
        <taxon>Bacteria</taxon>
        <taxon>Pseudomonadati</taxon>
        <taxon>Pseudomonadota</taxon>
        <taxon>Alphaproteobacteria</taxon>
        <taxon>Rhodospirillales</taxon>
        <taxon>Rhodospirillaceae</taxon>
        <taxon>Elstera</taxon>
    </lineage>
</organism>
<dbReference type="InterPro" id="IPR000281">
    <property type="entry name" value="HTH_RpiR"/>
</dbReference>
<dbReference type="RefSeq" id="WP_094407938.1">
    <property type="nucleotide sequence ID" value="NZ_BMJZ01000001.1"/>
</dbReference>
<feature type="domain" description="HTH rpiR-type" evidence="4">
    <location>
        <begin position="16"/>
        <end position="92"/>
    </location>
</feature>
<dbReference type="CDD" id="cd05013">
    <property type="entry name" value="SIS_RpiR"/>
    <property type="match status" value="1"/>
</dbReference>
<dbReference type="Pfam" id="PF01380">
    <property type="entry name" value="SIS"/>
    <property type="match status" value="1"/>
</dbReference>
<evidence type="ECO:0000256" key="1">
    <source>
        <dbReference type="ARBA" id="ARBA00023015"/>
    </source>
</evidence>
<dbReference type="Proteomes" id="UP000216361">
    <property type="component" value="Unassembled WGS sequence"/>
</dbReference>
<name>A0A255XUM5_9PROT</name>
<dbReference type="PANTHER" id="PTHR30514">
    <property type="entry name" value="GLUCOKINASE"/>
    <property type="match status" value="1"/>
</dbReference>
<dbReference type="InterPro" id="IPR036388">
    <property type="entry name" value="WH-like_DNA-bd_sf"/>
</dbReference>
<accession>A0A255XUM5</accession>
<proteinExistence type="predicted"/>
<keyword evidence="3" id="KW-0804">Transcription</keyword>
<dbReference type="InterPro" id="IPR047640">
    <property type="entry name" value="RpiR-like"/>
</dbReference>
<dbReference type="InterPro" id="IPR001347">
    <property type="entry name" value="SIS_dom"/>
</dbReference>
<dbReference type="PANTHER" id="PTHR30514:SF20">
    <property type="entry name" value="TRANSCRIPTIONAL REGULATOR"/>
    <property type="match status" value="1"/>
</dbReference>
<dbReference type="Gene3D" id="3.40.50.10490">
    <property type="entry name" value="Glucose-6-phosphate isomerase like protein, domain 1"/>
    <property type="match status" value="1"/>
</dbReference>
<keyword evidence="7" id="KW-1185">Reference proteome</keyword>
<dbReference type="PROSITE" id="PS51464">
    <property type="entry name" value="SIS"/>
    <property type="match status" value="1"/>
</dbReference>
<keyword evidence="2" id="KW-0238">DNA-binding</keyword>
<dbReference type="GO" id="GO:1901135">
    <property type="term" value="P:carbohydrate derivative metabolic process"/>
    <property type="evidence" value="ECO:0007669"/>
    <property type="project" value="InterPro"/>
</dbReference>
<dbReference type="OrthoDB" id="9814005at2"/>
<evidence type="ECO:0000259" key="5">
    <source>
        <dbReference type="PROSITE" id="PS51464"/>
    </source>
</evidence>
<dbReference type="Pfam" id="PF01418">
    <property type="entry name" value="HTH_6"/>
    <property type="match status" value="1"/>
</dbReference>
<dbReference type="InterPro" id="IPR035472">
    <property type="entry name" value="RpiR-like_SIS"/>
</dbReference>
<dbReference type="SUPFAM" id="SSF46689">
    <property type="entry name" value="Homeodomain-like"/>
    <property type="match status" value="1"/>
</dbReference>
<evidence type="ECO:0000313" key="6">
    <source>
        <dbReference type="EMBL" id="OYQ20115.1"/>
    </source>
</evidence>